<dbReference type="GO" id="GO:0016020">
    <property type="term" value="C:membrane"/>
    <property type="evidence" value="ECO:0007669"/>
    <property type="project" value="UniProtKB-SubCell"/>
</dbReference>
<feature type="transmembrane region" description="Helical" evidence="5">
    <location>
        <begin position="216"/>
        <end position="248"/>
    </location>
</feature>
<comment type="caution">
    <text evidence="7">The sequence shown here is derived from an EMBL/GenBank/DDBJ whole genome shotgun (WGS) entry which is preliminary data.</text>
</comment>
<dbReference type="InterPro" id="IPR022764">
    <property type="entry name" value="Peptidase_S54_rhomboid_dom"/>
</dbReference>
<reference evidence="7" key="1">
    <citation type="submission" date="2023-07" db="EMBL/GenBank/DDBJ databases">
        <authorList>
            <consortium name="AG Swart"/>
            <person name="Singh M."/>
            <person name="Singh A."/>
            <person name="Seah K."/>
            <person name="Emmerich C."/>
        </authorList>
    </citation>
    <scope>NUCLEOTIDE SEQUENCE</scope>
    <source>
        <strain evidence="7">DP1</strain>
    </source>
</reference>
<evidence type="ECO:0000256" key="4">
    <source>
        <dbReference type="ARBA" id="ARBA00023136"/>
    </source>
</evidence>
<keyword evidence="8" id="KW-1185">Reference proteome</keyword>
<evidence type="ECO:0000256" key="2">
    <source>
        <dbReference type="ARBA" id="ARBA00022692"/>
    </source>
</evidence>
<dbReference type="Gene3D" id="1.20.1540.10">
    <property type="entry name" value="Rhomboid-like"/>
    <property type="match status" value="1"/>
</dbReference>
<evidence type="ECO:0000313" key="8">
    <source>
        <dbReference type="Proteomes" id="UP001295684"/>
    </source>
</evidence>
<feature type="domain" description="Peptidase S54 rhomboid" evidence="6">
    <location>
        <begin position="115"/>
        <end position="248"/>
    </location>
</feature>
<name>A0AAD1XTN1_EUPCR</name>
<gene>
    <name evidence="7" type="ORF">ECRASSUSDP1_LOCUS20068</name>
</gene>
<feature type="transmembrane region" description="Helical" evidence="5">
    <location>
        <begin position="155"/>
        <end position="173"/>
    </location>
</feature>
<proteinExistence type="predicted"/>
<dbReference type="AlphaFoldDB" id="A0AAD1XTN1"/>
<evidence type="ECO:0000313" key="7">
    <source>
        <dbReference type="EMBL" id="CAI2378669.1"/>
    </source>
</evidence>
<comment type="subcellular location">
    <subcellularLocation>
        <location evidence="1">Membrane</location>
        <topology evidence="1">Multi-pass membrane protein</topology>
    </subcellularLocation>
</comment>
<evidence type="ECO:0000256" key="1">
    <source>
        <dbReference type="ARBA" id="ARBA00004141"/>
    </source>
</evidence>
<feature type="transmembrane region" description="Helical" evidence="5">
    <location>
        <begin position="120"/>
        <end position="143"/>
    </location>
</feature>
<dbReference type="GO" id="GO:0004252">
    <property type="term" value="F:serine-type endopeptidase activity"/>
    <property type="evidence" value="ECO:0007669"/>
    <property type="project" value="InterPro"/>
</dbReference>
<accession>A0AAD1XTN1</accession>
<dbReference type="InterPro" id="IPR035952">
    <property type="entry name" value="Rhomboid-like_sf"/>
</dbReference>
<keyword evidence="4 5" id="KW-0472">Membrane</keyword>
<sequence length="252" mass="28611">MLNSNFRHLVNTGRINSRLLSNPSSLSMLRSSRLLSRRGMMDKNALLRFVPKRNFNKRIDRALEDLISRLPNGNIGIAFVGINTFFYFLYLIWPRDIIHKFYNNFTISQYNLSRGRVHTLLLSHFAHLGFLSYALDSLIVYLFCQNLTYMFGPVYIAKLAMMSIVCGSFLLMLQHSSSGTQNPFCGNDSILRALIFTVIFQNPTASFYMIPFPIAIPAWAIAAVLLGLDFLAFNTGSFGGISAAYLMLNYVR</sequence>
<dbReference type="SUPFAM" id="SSF144091">
    <property type="entry name" value="Rhomboid-like"/>
    <property type="match status" value="1"/>
</dbReference>
<keyword evidence="3 5" id="KW-1133">Transmembrane helix</keyword>
<protein>
    <recommendedName>
        <fullName evidence="6">Peptidase S54 rhomboid domain-containing protein</fullName>
    </recommendedName>
</protein>
<feature type="transmembrane region" description="Helical" evidence="5">
    <location>
        <begin position="193"/>
        <end position="210"/>
    </location>
</feature>
<evidence type="ECO:0000256" key="3">
    <source>
        <dbReference type="ARBA" id="ARBA00022989"/>
    </source>
</evidence>
<evidence type="ECO:0000259" key="6">
    <source>
        <dbReference type="Pfam" id="PF01694"/>
    </source>
</evidence>
<feature type="transmembrane region" description="Helical" evidence="5">
    <location>
        <begin position="75"/>
        <end position="93"/>
    </location>
</feature>
<keyword evidence="2 5" id="KW-0812">Transmembrane</keyword>
<dbReference type="Proteomes" id="UP001295684">
    <property type="component" value="Unassembled WGS sequence"/>
</dbReference>
<evidence type="ECO:0000256" key="5">
    <source>
        <dbReference type="SAM" id="Phobius"/>
    </source>
</evidence>
<dbReference type="Pfam" id="PF01694">
    <property type="entry name" value="Rhomboid"/>
    <property type="match status" value="1"/>
</dbReference>
<dbReference type="EMBL" id="CAMPGE010020422">
    <property type="protein sequence ID" value="CAI2378669.1"/>
    <property type="molecule type" value="Genomic_DNA"/>
</dbReference>
<organism evidence="7 8">
    <name type="scientific">Euplotes crassus</name>
    <dbReference type="NCBI Taxonomy" id="5936"/>
    <lineage>
        <taxon>Eukaryota</taxon>
        <taxon>Sar</taxon>
        <taxon>Alveolata</taxon>
        <taxon>Ciliophora</taxon>
        <taxon>Intramacronucleata</taxon>
        <taxon>Spirotrichea</taxon>
        <taxon>Hypotrichia</taxon>
        <taxon>Euplotida</taxon>
        <taxon>Euplotidae</taxon>
        <taxon>Moneuplotes</taxon>
    </lineage>
</organism>